<accession>A0A0R1HJW3</accession>
<dbReference type="GO" id="GO:0008855">
    <property type="term" value="F:exodeoxyribonuclease VII activity"/>
    <property type="evidence" value="ECO:0007669"/>
    <property type="project" value="UniProtKB-UniRule"/>
</dbReference>
<dbReference type="PANTHER" id="PTHR34137:SF1">
    <property type="entry name" value="EXODEOXYRIBONUCLEASE 7 SMALL SUBUNIT"/>
    <property type="match status" value="1"/>
</dbReference>
<dbReference type="GeneID" id="83548774"/>
<evidence type="ECO:0000313" key="9">
    <source>
        <dbReference type="Proteomes" id="UP000051450"/>
    </source>
</evidence>
<keyword evidence="5 6" id="KW-0269">Exonuclease</keyword>
<dbReference type="NCBIfam" id="TIGR01280">
    <property type="entry name" value="xseB"/>
    <property type="match status" value="1"/>
</dbReference>
<dbReference type="EMBL" id="AZDI01000001">
    <property type="protein sequence ID" value="KRK46488.1"/>
    <property type="molecule type" value="Genomic_DNA"/>
</dbReference>
<name>A0A0R1HJW3_9LACO</name>
<evidence type="ECO:0000256" key="5">
    <source>
        <dbReference type="ARBA" id="ARBA00022839"/>
    </source>
</evidence>
<dbReference type="RefSeq" id="WP_057973433.1">
    <property type="nucleotide sequence ID" value="NZ_AZDI01000001.1"/>
</dbReference>
<dbReference type="EC" id="3.1.11.6" evidence="6"/>
<dbReference type="Gene3D" id="1.10.287.1040">
    <property type="entry name" value="Exonuclease VII, small subunit"/>
    <property type="match status" value="1"/>
</dbReference>
<comment type="caution">
    <text evidence="8">The sequence shown here is derived from an EMBL/GenBank/DDBJ whole genome shotgun (WGS) entry which is preliminary data.</text>
</comment>
<dbReference type="PANTHER" id="PTHR34137">
    <property type="entry name" value="EXODEOXYRIBONUCLEASE 7 SMALL SUBUNIT"/>
    <property type="match status" value="1"/>
</dbReference>
<proteinExistence type="inferred from homology"/>
<dbReference type="NCBIfam" id="NF002138">
    <property type="entry name" value="PRK00977.1-2"/>
    <property type="match status" value="1"/>
</dbReference>
<keyword evidence="3 6" id="KW-0540">Nuclease</keyword>
<protein>
    <recommendedName>
        <fullName evidence="6">Exodeoxyribonuclease 7 small subunit</fullName>
        <ecNumber evidence="6">3.1.11.6</ecNumber>
    </recommendedName>
    <alternativeName>
        <fullName evidence="6">Exodeoxyribonuclease VII small subunit</fullName>
        <shortName evidence="6">Exonuclease VII small subunit</shortName>
    </alternativeName>
</protein>
<dbReference type="STRING" id="1423719.FC66_GL000111"/>
<dbReference type="AlphaFoldDB" id="A0A0R1HJW3"/>
<keyword evidence="7" id="KW-0175">Coiled coil</keyword>
<organism evidence="8 9">
    <name type="scientific">Dellaglioa algida DSM 15638</name>
    <dbReference type="NCBI Taxonomy" id="1423719"/>
    <lineage>
        <taxon>Bacteria</taxon>
        <taxon>Bacillati</taxon>
        <taxon>Bacillota</taxon>
        <taxon>Bacilli</taxon>
        <taxon>Lactobacillales</taxon>
        <taxon>Lactobacillaceae</taxon>
        <taxon>Dellaglioa</taxon>
    </lineage>
</organism>
<evidence type="ECO:0000256" key="1">
    <source>
        <dbReference type="ARBA" id="ARBA00009998"/>
    </source>
</evidence>
<evidence type="ECO:0000256" key="7">
    <source>
        <dbReference type="SAM" id="Coils"/>
    </source>
</evidence>
<evidence type="ECO:0000256" key="6">
    <source>
        <dbReference type="HAMAP-Rule" id="MF_00337"/>
    </source>
</evidence>
<dbReference type="Pfam" id="PF02609">
    <property type="entry name" value="Exonuc_VII_S"/>
    <property type="match status" value="1"/>
</dbReference>
<gene>
    <name evidence="6" type="primary">xseB</name>
    <name evidence="8" type="ORF">FC66_GL000111</name>
</gene>
<evidence type="ECO:0000256" key="4">
    <source>
        <dbReference type="ARBA" id="ARBA00022801"/>
    </source>
</evidence>
<dbReference type="SUPFAM" id="SSF116842">
    <property type="entry name" value="XseB-like"/>
    <property type="match status" value="1"/>
</dbReference>
<evidence type="ECO:0000256" key="2">
    <source>
        <dbReference type="ARBA" id="ARBA00022490"/>
    </source>
</evidence>
<keyword evidence="2 6" id="KW-0963">Cytoplasm</keyword>
<dbReference type="PIRSF" id="PIRSF006488">
    <property type="entry name" value="Exonuc_VII_S"/>
    <property type="match status" value="1"/>
</dbReference>
<dbReference type="PATRIC" id="fig|1423719.4.peg.113"/>
<keyword evidence="4 6" id="KW-0378">Hydrolase</keyword>
<sequence length="77" mass="8629">MAEKKATFEDNLVELEKIVTELEQGDVPLEKALTQFQDGVKLSSKLQKTLENAEKTLTSVMNDSGEEIPFEQDAKND</sequence>
<feature type="coiled-coil region" evidence="7">
    <location>
        <begin position="5"/>
        <end position="63"/>
    </location>
</feature>
<dbReference type="HAMAP" id="MF_00337">
    <property type="entry name" value="Exonuc_7_S"/>
    <property type="match status" value="1"/>
</dbReference>
<evidence type="ECO:0000256" key="3">
    <source>
        <dbReference type="ARBA" id="ARBA00022722"/>
    </source>
</evidence>
<keyword evidence="9" id="KW-1185">Reference proteome</keyword>
<comment type="subunit">
    <text evidence="6">Heterooligomer composed of large and small subunits.</text>
</comment>
<comment type="similarity">
    <text evidence="1 6">Belongs to the XseB family.</text>
</comment>
<dbReference type="Proteomes" id="UP000051450">
    <property type="component" value="Unassembled WGS sequence"/>
</dbReference>
<dbReference type="GO" id="GO:0006308">
    <property type="term" value="P:DNA catabolic process"/>
    <property type="evidence" value="ECO:0007669"/>
    <property type="project" value="UniProtKB-UniRule"/>
</dbReference>
<dbReference type="InterPro" id="IPR037004">
    <property type="entry name" value="Exonuc_VII_ssu_sf"/>
</dbReference>
<comment type="subcellular location">
    <subcellularLocation>
        <location evidence="6">Cytoplasm</location>
    </subcellularLocation>
</comment>
<dbReference type="InterPro" id="IPR003761">
    <property type="entry name" value="Exonuc_VII_S"/>
</dbReference>
<evidence type="ECO:0000313" key="8">
    <source>
        <dbReference type="EMBL" id="KRK46488.1"/>
    </source>
</evidence>
<comment type="function">
    <text evidence="6">Bidirectionally degrades single-stranded DNA into large acid-insoluble oligonucleotides, which are then degraded further into small acid-soluble oligonucleotides.</text>
</comment>
<comment type="catalytic activity">
    <reaction evidence="6">
        <text>Exonucleolytic cleavage in either 5'- to 3'- or 3'- to 5'-direction to yield nucleoside 5'-phosphates.</text>
        <dbReference type="EC" id="3.1.11.6"/>
    </reaction>
</comment>
<dbReference type="GO" id="GO:0009318">
    <property type="term" value="C:exodeoxyribonuclease VII complex"/>
    <property type="evidence" value="ECO:0007669"/>
    <property type="project" value="UniProtKB-UniRule"/>
</dbReference>
<reference evidence="8 9" key="1">
    <citation type="journal article" date="2015" name="Genome Announc.">
        <title>Expanding the biotechnology potential of lactobacilli through comparative genomics of 213 strains and associated genera.</title>
        <authorList>
            <person name="Sun Z."/>
            <person name="Harris H.M."/>
            <person name="McCann A."/>
            <person name="Guo C."/>
            <person name="Argimon S."/>
            <person name="Zhang W."/>
            <person name="Yang X."/>
            <person name="Jeffery I.B."/>
            <person name="Cooney J.C."/>
            <person name="Kagawa T.F."/>
            <person name="Liu W."/>
            <person name="Song Y."/>
            <person name="Salvetti E."/>
            <person name="Wrobel A."/>
            <person name="Rasinkangas P."/>
            <person name="Parkhill J."/>
            <person name="Rea M.C."/>
            <person name="O'Sullivan O."/>
            <person name="Ritari J."/>
            <person name="Douillard F.P."/>
            <person name="Paul Ross R."/>
            <person name="Yang R."/>
            <person name="Briner A.E."/>
            <person name="Felis G.E."/>
            <person name="de Vos W.M."/>
            <person name="Barrangou R."/>
            <person name="Klaenhammer T.R."/>
            <person name="Caufield P.W."/>
            <person name="Cui Y."/>
            <person name="Zhang H."/>
            <person name="O'Toole P.W."/>
        </authorList>
    </citation>
    <scope>NUCLEOTIDE SEQUENCE [LARGE SCALE GENOMIC DNA]</scope>
    <source>
        <strain evidence="8 9">DSM 15638</strain>
    </source>
</reference>
<dbReference type="GO" id="GO:0005829">
    <property type="term" value="C:cytosol"/>
    <property type="evidence" value="ECO:0007669"/>
    <property type="project" value="TreeGrafter"/>
</dbReference>
<dbReference type="OrthoDB" id="9798666at2"/>